<dbReference type="PIRSF" id="PIRSF028063">
    <property type="entry name" value="UCP028063"/>
    <property type="match status" value="1"/>
</dbReference>
<accession>A0A0U4VLD9</accession>
<reference evidence="4 5" key="1">
    <citation type="submission" date="2016-01" db="EMBL/GenBank/DDBJ databases">
        <title>Annotation of Pseudomonas oryzihabitans USDA-ARS-USMARC-56511.</title>
        <authorList>
            <person name="Harhay G.P."/>
            <person name="Harhay D.M."/>
            <person name="Smith T.P.L."/>
            <person name="Bono J.L."/>
            <person name="Heaton M.P."/>
            <person name="Clawson M.L."/>
            <person name="Chitko-Mckown C.G."/>
            <person name="Capik S.F."/>
            <person name="DeDonder K.D."/>
            <person name="Apley M.D."/>
            <person name="Lubbers B.V."/>
            <person name="White B.J."/>
            <person name="Larson R.L."/>
        </authorList>
    </citation>
    <scope>NUCLEOTIDE SEQUENCE [LARGE SCALE GENOMIC DNA]</scope>
    <source>
        <strain evidence="4 5">USDA-ARS-USMARC-56511</strain>
    </source>
</reference>
<dbReference type="Proteomes" id="UP000064137">
    <property type="component" value="Chromosome"/>
</dbReference>
<sequence>MYERYLPLLVLAGLLLLGASWWWQRRRQAAFPYRQVEALFTPAEKAFLAVLDEAVGDDYRVFGKVRIADVVQTLPLRDRRRYLVAQNRINCKHFDFAICRRDDLAVHAVVELNDRSHLQRHRQQRDRFVRAVCEAAQLRLVEIPAAARYSASAVRDAVFGGRRPRARAAAPSQALAPECPECQAPMVRRRARSGRHQGREFWACSNYPDCRALLDIDD</sequence>
<evidence type="ECO:0000313" key="5">
    <source>
        <dbReference type="Proteomes" id="UP000064137"/>
    </source>
</evidence>
<evidence type="ECO:0000259" key="2">
    <source>
        <dbReference type="Pfam" id="PF01396"/>
    </source>
</evidence>
<organism evidence="4 5">
    <name type="scientific">Pseudomonas oryzihabitans</name>
    <dbReference type="NCBI Taxonomy" id="47885"/>
    <lineage>
        <taxon>Bacteria</taxon>
        <taxon>Pseudomonadati</taxon>
        <taxon>Pseudomonadota</taxon>
        <taxon>Gammaproteobacteria</taxon>
        <taxon>Pseudomonadales</taxon>
        <taxon>Pseudomonadaceae</taxon>
        <taxon>Pseudomonas</taxon>
    </lineage>
</organism>
<dbReference type="KEGG" id="por:APT59_06625"/>
<dbReference type="EMBL" id="CP013987">
    <property type="protein sequence ID" value="ALZ83899.1"/>
    <property type="molecule type" value="Genomic_DNA"/>
</dbReference>
<dbReference type="Gene3D" id="3.30.65.10">
    <property type="entry name" value="Bacterial Topoisomerase I, domain 1"/>
    <property type="match status" value="1"/>
</dbReference>
<keyword evidence="1" id="KW-0472">Membrane</keyword>
<dbReference type="InterPro" id="IPR024402">
    <property type="entry name" value="DUF2726"/>
</dbReference>
<evidence type="ECO:0000259" key="3">
    <source>
        <dbReference type="Pfam" id="PF10881"/>
    </source>
</evidence>
<keyword evidence="1" id="KW-0812">Transmembrane</keyword>
<feature type="domain" description="DUF2726" evidence="3">
    <location>
        <begin position="37"/>
        <end position="158"/>
    </location>
</feature>
<feature type="transmembrane region" description="Helical" evidence="1">
    <location>
        <begin position="6"/>
        <end position="24"/>
    </location>
</feature>
<dbReference type="GO" id="GO:0006265">
    <property type="term" value="P:DNA topological change"/>
    <property type="evidence" value="ECO:0007669"/>
    <property type="project" value="InterPro"/>
</dbReference>
<gene>
    <name evidence="4" type="ORF">APT59_06625</name>
</gene>
<dbReference type="Pfam" id="PF01396">
    <property type="entry name" value="Zn_ribbon_Top1"/>
    <property type="match status" value="1"/>
</dbReference>
<name>A0A0U4VLD9_9PSED</name>
<dbReference type="SUPFAM" id="SSF57783">
    <property type="entry name" value="Zinc beta-ribbon"/>
    <property type="match status" value="1"/>
</dbReference>
<dbReference type="GO" id="GO:0003677">
    <property type="term" value="F:DNA binding"/>
    <property type="evidence" value="ECO:0007669"/>
    <property type="project" value="InterPro"/>
</dbReference>
<feature type="domain" description="DNA topoisomerase type IA zn finger" evidence="2">
    <location>
        <begin position="178"/>
        <end position="215"/>
    </location>
</feature>
<evidence type="ECO:0000313" key="4">
    <source>
        <dbReference type="EMBL" id="ALZ83899.1"/>
    </source>
</evidence>
<dbReference type="Pfam" id="PF10881">
    <property type="entry name" value="DUF2726"/>
    <property type="match status" value="1"/>
</dbReference>
<dbReference type="GO" id="GO:0005694">
    <property type="term" value="C:chromosome"/>
    <property type="evidence" value="ECO:0007669"/>
    <property type="project" value="InterPro"/>
</dbReference>
<dbReference type="RefSeq" id="WP_059314134.1">
    <property type="nucleotide sequence ID" value="NZ_CP013987.1"/>
</dbReference>
<keyword evidence="1" id="KW-1133">Transmembrane helix</keyword>
<dbReference type="OrthoDB" id="5782056at2"/>
<dbReference type="AlphaFoldDB" id="A0A0U4VLD9"/>
<evidence type="ECO:0000256" key="1">
    <source>
        <dbReference type="SAM" id="Phobius"/>
    </source>
</evidence>
<protein>
    <submittedName>
        <fullName evidence="4">Topoisomerase</fullName>
    </submittedName>
</protein>
<dbReference type="GO" id="GO:0003916">
    <property type="term" value="F:DNA topoisomerase activity"/>
    <property type="evidence" value="ECO:0007669"/>
    <property type="project" value="InterPro"/>
</dbReference>
<keyword evidence="4" id="KW-0413">Isomerase</keyword>
<dbReference type="InterPro" id="IPR013498">
    <property type="entry name" value="Topo_IA_Znf"/>
</dbReference>
<proteinExistence type="predicted"/>
<dbReference type="InterPro" id="IPR014538">
    <property type="entry name" value="UCP028063_topo_Znf"/>
</dbReference>